<accession>A0AAU9XUX0</accession>
<comment type="caution">
    <text evidence="1">The sequence shown here is derived from an EMBL/GenBank/DDBJ whole genome shotgun (WGS) entry which is preliminary data.</text>
</comment>
<dbReference type="AlphaFoldDB" id="A0AAU9XUX0"/>
<proteinExistence type="predicted"/>
<dbReference type="PANTHER" id="PTHR33568:SF3">
    <property type="entry name" value="DNA-DIRECTED DNA POLYMERASE"/>
    <property type="match status" value="1"/>
</dbReference>
<gene>
    <name evidence="1" type="ORF">PMEA_00031924</name>
</gene>
<dbReference type="PANTHER" id="PTHR33568">
    <property type="entry name" value="DNA POLYMERASE"/>
    <property type="match status" value="1"/>
</dbReference>
<dbReference type="Proteomes" id="UP001159428">
    <property type="component" value="Unassembled WGS sequence"/>
</dbReference>
<organism evidence="1 2">
    <name type="scientific">Pocillopora meandrina</name>
    <dbReference type="NCBI Taxonomy" id="46732"/>
    <lineage>
        <taxon>Eukaryota</taxon>
        <taxon>Metazoa</taxon>
        <taxon>Cnidaria</taxon>
        <taxon>Anthozoa</taxon>
        <taxon>Hexacorallia</taxon>
        <taxon>Scleractinia</taxon>
        <taxon>Astrocoeniina</taxon>
        <taxon>Pocilloporidae</taxon>
        <taxon>Pocillopora</taxon>
    </lineage>
</organism>
<sequence length="138" mass="15902">MLRGTWCTPKIAKVVEKGKCILKIHEVWHSQKINVSKDVLSIMQILGKKPVEDHLTCAPKKSCNNTLIVRRVRKKPSGTHIFKNPAQRSLAKLNSFWAKFGERLNTLVVTSVSSPQEYLYRLDDRVMYHDTDSVIRTR</sequence>
<name>A0AAU9XUX0_9CNID</name>
<evidence type="ECO:0000313" key="2">
    <source>
        <dbReference type="Proteomes" id="UP001159428"/>
    </source>
</evidence>
<keyword evidence="2" id="KW-1185">Reference proteome</keyword>
<evidence type="ECO:0000313" key="1">
    <source>
        <dbReference type="EMBL" id="CAH3159407.1"/>
    </source>
</evidence>
<reference evidence="1 2" key="1">
    <citation type="submission" date="2022-05" db="EMBL/GenBank/DDBJ databases">
        <authorList>
            <consortium name="Genoscope - CEA"/>
            <person name="William W."/>
        </authorList>
    </citation>
    <scope>NUCLEOTIDE SEQUENCE [LARGE SCALE GENOMIC DNA]</scope>
</reference>
<protein>
    <submittedName>
        <fullName evidence="1">Uncharacterized protein</fullName>
    </submittedName>
</protein>
<dbReference type="EMBL" id="CALNXJ010000071">
    <property type="protein sequence ID" value="CAH3159407.1"/>
    <property type="molecule type" value="Genomic_DNA"/>
</dbReference>